<accession>A0ABT0GFE0</accession>
<feature type="chain" id="PRO_5045798319" evidence="1">
    <location>
        <begin position="22"/>
        <end position="359"/>
    </location>
</feature>
<dbReference type="RefSeq" id="WP_248205087.1">
    <property type="nucleotide sequence ID" value="NZ_JALNMH010000002.1"/>
</dbReference>
<dbReference type="Gene3D" id="2.40.160.10">
    <property type="entry name" value="Porin"/>
    <property type="match status" value="1"/>
</dbReference>
<reference evidence="2" key="1">
    <citation type="submission" date="2022-04" db="EMBL/GenBank/DDBJ databases">
        <title>Lysobacter sp. CAU 1642 isolated from sea sand.</title>
        <authorList>
            <person name="Kim W."/>
        </authorList>
    </citation>
    <scope>NUCLEOTIDE SEQUENCE</scope>
    <source>
        <strain evidence="2">CAU 1642</strain>
    </source>
</reference>
<proteinExistence type="predicted"/>
<feature type="signal peptide" evidence="1">
    <location>
        <begin position="1"/>
        <end position="21"/>
    </location>
</feature>
<keyword evidence="3" id="KW-1185">Reference proteome</keyword>
<keyword evidence="1" id="KW-0732">Signal</keyword>
<name>A0ABT0GFE0_9GAMM</name>
<protein>
    <submittedName>
        <fullName evidence="2">OprO/OprP family phosphate-selective porin</fullName>
    </submittedName>
</protein>
<organism evidence="2 3">
    <name type="scientific">Pseudomarimonas salicorniae</name>
    <dbReference type="NCBI Taxonomy" id="2933270"/>
    <lineage>
        <taxon>Bacteria</taxon>
        <taxon>Pseudomonadati</taxon>
        <taxon>Pseudomonadota</taxon>
        <taxon>Gammaproteobacteria</taxon>
        <taxon>Lysobacterales</taxon>
        <taxon>Lysobacteraceae</taxon>
        <taxon>Pseudomarimonas</taxon>
    </lineage>
</organism>
<dbReference type="InterPro" id="IPR023614">
    <property type="entry name" value="Porin_dom_sf"/>
</dbReference>
<gene>
    <name evidence="2" type="ORF">M0G41_03550</name>
</gene>
<dbReference type="Proteomes" id="UP001431449">
    <property type="component" value="Unassembled WGS sequence"/>
</dbReference>
<comment type="caution">
    <text evidence="2">The sequence shown here is derived from an EMBL/GenBank/DDBJ whole genome shotgun (WGS) entry which is preliminary data.</text>
</comment>
<dbReference type="EMBL" id="JALNMH010000002">
    <property type="protein sequence ID" value="MCK7592740.1"/>
    <property type="molecule type" value="Genomic_DNA"/>
</dbReference>
<evidence type="ECO:0000313" key="3">
    <source>
        <dbReference type="Proteomes" id="UP001431449"/>
    </source>
</evidence>
<dbReference type="SUPFAM" id="SSF56935">
    <property type="entry name" value="Porins"/>
    <property type="match status" value="1"/>
</dbReference>
<evidence type="ECO:0000256" key="1">
    <source>
        <dbReference type="SAM" id="SignalP"/>
    </source>
</evidence>
<evidence type="ECO:0000313" key="2">
    <source>
        <dbReference type="EMBL" id="MCK7592740.1"/>
    </source>
</evidence>
<sequence length="359" mass="40459">MQCRIAIAILLGLVPAVPVGAEDSFHFGGAIRINHAWRDYGPTKGEGSTNLELFRLDSRGQRGALSYSAQYRFYNDFEAIHHAWVGYRFDDVGQLRAGVQQVPFGLLPYASQSFWFGSGYYLGIEDDYDLGLVWERGDEAVRWHAGLFFADEYGDGSRFDRYSFDVAETSALPYRERERVVLRRASLHEDGDESREWGVSAFAGRVENDVDGREHDHLGLALHARWKRDAWTFEGQWAAYRYDVPGQRIALSAFAFPFEAASEAQVLSANVVRSLPTPAWLDSLTCYNNLSTTQVSGAGRRDSWQNVTGCSIGRGPMFTYVDWIAGYNMWFIGGPGIGIDDPGGARWRSRLNINFGFYF</sequence>